<evidence type="ECO:0000313" key="2">
    <source>
        <dbReference type="Proteomes" id="UP000037122"/>
    </source>
</evidence>
<reference evidence="2" key="1">
    <citation type="journal article" date="2015" name="BMC Genomics">
        <title>Draft genome of a commonly misdiagnosed multidrug resistant pathogen Candida auris.</title>
        <authorList>
            <person name="Chatterjee S."/>
            <person name="Alampalli S.V."/>
            <person name="Nageshan R.K."/>
            <person name="Chettiar S.T."/>
            <person name="Joshi S."/>
            <person name="Tatu U.S."/>
        </authorList>
    </citation>
    <scope>NUCLEOTIDE SEQUENCE [LARGE SCALE GENOMIC DNA]</scope>
    <source>
        <strain evidence="2">6684</strain>
    </source>
</reference>
<comment type="caution">
    <text evidence="1">The sequence shown here is derived from an EMBL/GenBank/DDBJ whole genome shotgun (WGS) entry which is preliminary data.</text>
</comment>
<dbReference type="AlphaFoldDB" id="A0A0L0NQI5"/>
<accession>A0A0L0NQI5</accession>
<name>A0A0L0NQI5_CANAR</name>
<dbReference type="Proteomes" id="UP000037122">
    <property type="component" value="Unassembled WGS sequence"/>
</dbReference>
<evidence type="ECO:0000313" key="1">
    <source>
        <dbReference type="EMBL" id="KND96396.1"/>
    </source>
</evidence>
<protein>
    <submittedName>
        <fullName evidence="1">Uncharacterized protein</fullName>
    </submittedName>
</protein>
<proteinExistence type="predicted"/>
<dbReference type="EMBL" id="LGST01000056">
    <property type="protein sequence ID" value="KND96396.1"/>
    <property type="molecule type" value="Genomic_DNA"/>
</dbReference>
<dbReference type="VEuPathDB" id="FungiDB:QG37_07282"/>
<sequence length="84" mass="9362">MECLLATFDANPPGELYLFIQQVVLPMTLAQGPLNGSEYPFFFFYFCTLRSLSNPVNSCTQEEPLWVFNIGAPVVGRQKLAGRG</sequence>
<gene>
    <name evidence="1" type="ORF">QG37_07282</name>
</gene>
<organism evidence="1 2">
    <name type="scientific">Candidozyma auris</name>
    <name type="common">Yeast</name>
    <name type="synonym">Candida auris</name>
    <dbReference type="NCBI Taxonomy" id="498019"/>
    <lineage>
        <taxon>Eukaryota</taxon>
        <taxon>Fungi</taxon>
        <taxon>Dikarya</taxon>
        <taxon>Ascomycota</taxon>
        <taxon>Saccharomycotina</taxon>
        <taxon>Pichiomycetes</taxon>
        <taxon>Metschnikowiaceae</taxon>
        <taxon>Candidozyma</taxon>
    </lineage>
</organism>